<evidence type="ECO:0000313" key="2">
    <source>
        <dbReference type="Proteomes" id="UP000805193"/>
    </source>
</evidence>
<protein>
    <submittedName>
        <fullName evidence="1">Uncharacterized protein</fullName>
    </submittedName>
</protein>
<sequence length="316" mass="36639">MSVPRRSPRVQMIDGLPRSIFLDAGLVRAALRFKPRDGDIIQVTYPKSGTHWVQQITQLILNKGESVANFSEFVKKSPFLEYHGEPAFEGMSSPRTIRTHFPLTRENFSKNAKYVYVARNPWDCCVSFYHHVRSLPLYEFQDGTFDEFFEAYMKGNVGYGNYFDHVLSGYSRKDEPNVFFITYEALKKDTPGSVLALAYFLGEDYGRLLEQSDELFQKVLRKSSPEFMKKVMEVDFNELMATFHTNRNPATDISDPTKQAQKNGPATFNFVRKGKVGDWKEHFTPEQFQRMRATIEEKSKGTNLMDFWQSDDIRFA</sequence>
<proteinExistence type="predicted"/>
<name>A0AC60P5K0_IXOPE</name>
<reference evidence="1 2" key="1">
    <citation type="journal article" date="2020" name="Cell">
        <title>Large-Scale Comparative Analyses of Tick Genomes Elucidate Their Genetic Diversity and Vector Capacities.</title>
        <authorList>
            <consortium name="Tick Genome and Microbiome Consortium (TIGMIC)"/>
            <person name="Jia N."/>
            <person name="Wang J."/>
            <person name="Shi W."/>
            <person name="Du L."/>
            <person name="Sun Y."/>
            <person name="Zhan W."/>
            <person name="Jiang J.F."/>
            <person name="Wang Q."/>
            <person name="Zhang B."/>
            <person name="Ji P."/>
            <person name="Bell-Sakyi L."/>
            <person name="Cui X.M."/>
            <person name="Yuan T.T."/>
            <person name="Jiang B.G."/>
            <person name="Yang W.F."/>
            <person name="Lam T.T."/>
            <person name="Chang Q.C."/>
            <person name="Ding S.J."/>
            <person name="Wang X.J."/>
            <person name="Zhu J.G."/>
            <person name="Ruan X.D."/>
            <person name="Zhao L."/>
            <person name="Wei J.T."/>
            <person name="Ye R.Z."/>
            <person name="Que T.C."/>
            <person name="Du C.H."/>
            <person name="Zhou Y.H."/>
            <person name="Cheng J.X."/>
            <person name="Dai P.F."/>
            <person name="Guo W.B."/>
            <person name="Han X.H."/>
            <person name="Huang E.J."/>
            <person name="Li L.F."/>
            <person name="Wei W."/>
            <person name="Gao Y.C."/>
            <person name="Liu J.Z."/>
            <person name="Shao H.Z."/>
            <person name="Wang X."/>
            <person name="Wang C.C."/>
            <person name="Yang T.C."/>
            <person name="Huo Q.B."/>
            <person name="Li W."/>
            <person name="Chen H.Y."/>
            <person name="Chen S.E."/>
            <person name="Zhou L.G."/>
            <person name="Ni X.B."/>
            <person name="Tian J.H."/>
            <person name="Sheng Y."/>
            <person name="Liu T."/>
            <person name="Pan Y.S."/>
            <person name="Xia L.Y."/>
            <person name="Li J."/>
            <person name="Zhao F."/>
            <person name="Cao W.C."/>
        </authorList>
    </citation>
    <scope>NUCLEOTIDE SEQUENCE [LARGE SCALE GENOMIC DNA]</scope>
    <source>
        <strain evidence="1">Iper-2018</strain>
    </source>
</reference>
<accession>A0AC60P5K0</accession>
<evidence type="ECO:0000313" key="1">
    <source>
        <dbReference type="EMBL" id="KAG0414693.1"/>
    </source>
</evidence>
<dbReference type="Proteomes" id="UP000805193">
    <property type="component" value="Unassembled WGS sequence"/>
</dbReference>
<comment type="caution">
    <text evidence="1">The sequence shown here is derived from an EMBL/GenBank/DDBJ whole genome shotgun (WGS) entry which is preliminary data.</text>
</comment>
<gene>
    <name evidence="1" type="ORF">HPB47_008140</name>
</gene>
<organism evidence="1 2">
    <name type="scientific">Ixodes persulcatus</name>
    <name type="common">Taiga tick</name>
    <dbReference type="NCBI Taxonomy" id="34615"/>
    <lineage>
        <taxon>Eukaryota</taxon>
        <taxon>Metazoa</taxon>
        <taxon>Ecdysozoa</taxon>
        <taxon>Arthropoda</taxon>
        <taxon>Chelicerata</taxon>
        <taxon>Arachnida</taxon>
        <taxon>Acari</taxon>
        <taxon>Parasitiformes</taxon>
        <taxon>Ixodida</taxon>
        <taxon>Ixodoidea</taxon>
        <taxon>Ixodidae</taxon>
        <taxon>Ixodinae</taxon>
        <taxon>Ixodes</taxon>
    </lineage>
</organism>
<keyword evidence="2" id="KW-1185">Reference proteome</keyword>
<dbReference type="EMBL" id="JABSTQ010011155">
    <property type="protein sequence ID" value="KAG0414693.1"/>
    <property type="molecule type" value="Genomic_DNA"/>
</dbReference>